<comment type="caution">
    <text evidence="2">The sequence shown here is derived from an EMBL/GenBank/DDBJ whole genome shotgun (WGS) entry which is preliminary data.</text>
</comment>
<feature type="transmembrane region" description="Helical" evidence="1">
    <location>
        <begin position="61"/>
        <end position="84"/>
    </location>
</feature>
<dbReference type="AlphaFoldDB" id="A0AA40FAC1"/>
<proteinExistence type="predicted"/>
<name>A0AA40FAC1_9PEZI</name>
<organism evidence="2 3">
    <name type="scientific">Schizothecium vesticola</name>
    <dbReference type="NCBI Taxonomy" id="314040"/>
    <lineage>
        <taxon>Eukaryota</taxon>
        <taxon>Fungi</taxon>
        <taxon>Dikarya</taxon>
        <taxon>Ascomycota</taxon>
        <taxon>Pezizomycotina</taxon>
        <taxon>Sordariomycetes</taxon>
        <taxon>Sordariomycetidae</taxon>
        <taxon>Sordariales</taxon>
        <taxon>Schizotheciaceae</taxon>
        <taxon>Schizothecium</taxon>
    </lineage>
</organism>
<dbReference type="Proteomes" id="UP001172155">
    <property type="component" value="Unassembled WGS sequence"/>
</dbReference>
<gene>
    <name evidence="2" type="ORF">B0T18DRAFT_398525</name>
</gene>
<reference evidence="2" key="1">
    <citation type="submission" date="2023-06" db="EMBL/GenBank/DDBJ databases">
        <title>Genome-scale phylogeny and comparative genomics of the fungal order Sordariales.</title>
        <authorList>
            <consortium name="Lawrence Berkeley National Laboratory"/>
            <person name="Hensen N."/>
            <person name="Bonometti L."/>
            <person name="Westerberg I."/>
            <person name="Brannstrom I.O."/>
            <person name="Guillou S."/>
            <person name="Cros-Aarteil S."/>
            <person name="Calhoun S."/>
            <person name="Haridas S."/>
            <person name="Kuo A."/>
            <person name="Mondo S."/>
            <person name="Pangilinan J."/>
            <person name="Riley R."/>
            <person name="LaButti K."/>
            <person name="Andreopoulos B."/>
            <person name="Lipzen A."/>
            <person name="Chen C."/>
            <person name="Yanf M."/>
            <person name="Daum C."/>
            <person name="Ng V."/>
            <person name="Clum A."/>
            <person name="Steindorff A."/>
            <person name="Ohm R."/>
            <person name="Martin F."/>
            <person name="Silar P."/>
            <person name="Natvig D."/>
            <person name="Lalanne C."/>
            <person name="Gautier V."/>
            <person name="Ament-velasquez S.L."/>
            <person name="Kruys A."/>
            <person name="Hutchinson M.I."/>
            <person name="Powell A.J."/>
            <person name="Barry K."/>
            <person name="Miller A.N."/>
            <person name="Grigoriev I.V."/>
            <person name="Debuchy R."/>
            <person name="Gladieux P."/>
            <person name="Thoren M.H."/>
            <person name="Johannesson H."/>
        </authorList>
    </citation>
    <scope>NUCLEOTIDE SEQUENCE</scope>
    <source>
        <strain evidence="2">SMH3187-1</strain>
    </source>
</reference>
<keyword evidence="1" id="KW-0472">Membrane</keyword>
<accession>A0AA40FAC1</accession>
<keyword evidence="1" id="KW-1133">Transmembrane helix</keyword>
<keyword evidence="3" id="KW-1185">Reference proteome</keyword>
<dbReference type="EMBL" id="JAUKUD010000001">
    <property type="protein sequence ID" value="KAK0754115.1"/>
    <property type="molecule type" value="Genomic_DNA"/>
</dbReference>
<evidence type="ECO:0000313" key="2">
    <source>
        <dbReference type="EMBL" id="KAK0754115.1"/>
    </source>
</evidence>
<evidence type="ECO:0000256" key="1">
    <source>
        <dbReference type="SAM" id="Phobius"/>
    </source>
</evidence>
<keyword evidence="1" id="KW-0812">Transmembrane</keyword>
<protein>
    <submittedName>
        <fullName evidence="2">Uncharacterized protein</fullName>
    </submittedName>
</protein>
<sequence length="101" mass="11047">MAGRKHAVGFLHGHDRLIGGDRGARQDSDCIVLFSFVRVPFGVPFTGQGAMIPESENSPSLFLMVAVWGFRTCIHLFFSLVSYIGSVGTHARARQLQEVLA</sequence>
<evidence type="ECO:0000313" key="3">
    <source>
        <dbReference type="Proteomes" id="UP001172155"/>
    </source>
</evidence>